<proteinExistence type="predicted"/>
<accession>D2W584</accession>
<gene>
    <name evidence="2" type="ORF">NAEGRDRAFT_76572</name>
</gene>
<dbReference type="AlphaFoldDB" id="D2W584"/>
<organism evidence="3">
    <name type="scientific">Naegleria gruberi</name>
    <name type="common">Amoeba</name>
    <dbReference type="NCBI Taxonomy" id="5762"/>
    <lineage>
        <taxon>Eukaryota</taxon>
        <taxon>Discoba</taxon>
        <taxon>Heterolobosea</taxon>
        <taxon>Tetramitia</taxon>
        <taxon>Eutetramitia</taxon>
        <taxon>Vahlkampfiidae</taxon>
        <taxon>Naegleria</taxon>
    </lineage>
</organism>
<protein>
    <submittedName>
        <fullName evidence="2">Predicted protein</fullName>
    </submittedName>
</protein>
<sequence length="246" mass="27969">MVNSSEPNRKQIEEEHNNTLYQWFLDLGRAIQKAGTDDNPFGKLHSLVSSQQWYIDATKFVFDPPKAEYKHRYVLVLISNLKTLIVNSEVLIQKKDEIVEKQVAEASIRALEEKYLGFKKSIKAQQNSLQKPREASLIALFNISFGIWMGLFVLMLSMGSNVGFAYKVETTANDLAKAINSTFIPTSNMTLNSTSSNTTNHNAEIIADINCWCWKYALSNFCVSGQVCTDCWHIRNDFCVVIYCFP</sequence>
<dbReference type="KEGG" id="ngr:NAEGRDRAFT_76572"/>
<reference evidence="2 3" key="1">
    <citation type="journal article" date="2010" name="Cell">
        <title>The genome of Naegleria gruberi illuminates early eukaryotic versatility.</title>
        <authorList>
            <person name="Fritz-Laylin L.K."/>
            <person name="Prochnik S.E."/>
            <person name="Ginger M.L."/>
            <person name="Dacks J.B."/>
            <person name="Carpenter M.L."/>
            <person name="Field M.C."/>
            <person name="Kuo A."/>
            <person name="Paredez A."/>
            <person name="Chapman J."/>
            <person name="Pham J."/>
            <person name="Shu S."/>
            <person name="Neupane R."/>
            <person name="Cipriano M."/>
            <person name="Mancuso J."/>
            <person name="Tu H."/>
            <person name="Salamov A."/>
            <person name="Lindquist E."/>
            <person name="Shapiro H."/>
            <person name="Lucas S."/>
            <person name="Grigoriev I.V."/>
            <person name="Cande W.Z."/>
            <person name="Fulton C."/>
            <person name="Rokhsar D.S."/>
            <person name="Dawson S.C."/>
        </authorList>
    </citation>
    <scope>NUCLEOTIDE SEQUENCE [LARGE SCALE GENOMIC DNA]</scope>
    <source>
        <strain evidence="2 3">NEG-M</strain>
    </source>
</reference>
<evidence type="ECO:0000313" key="3">
    <source>
        <dbReference type="Proteomes" id="UP000006671"/>
    </source>
</evidence>
<dbReference type="InParanoid" id="D2W584"/>
<feature type="transmembrane region" description="Helical" evidence="1">
    <location>
        <begin position="137"/>
        <end position="158"/>
    </location>
</feature>
<dbReference type="RefSeq" id="XP_002668510.1">
    <property type="nucleotide sequence ID" value="XM_002668464.1"/>
</dbReference>
<dbReference type="Proteomes" id="UP000006671">
    <property type="component" value="Unassembled WGS sequence"/>
</dbReference>
<dbReference type="VEuPathDB" id="AmoebaDB:NAEGRDRAFT_76572"/>
<keyword evidence="1" id="KW-0812">Transmembrane</keyword>
<dbReference type="EMBL" id="GG739034">
    <property type="protein sequence ID" value="EFC35766.1"/>
    <property type="molecule type" value="Genomic_DNA"/>
</dbReference>
<evidence type="ECO:0000256" key="1">
    <source>
        <dbReference type="SAM" id="Phobius"/>
    </source>
</evidence>
<keyword evidence="3" id="KW-1185">Reference proteome</keyword>
<keyword evidence="1" id="KW-1133">Transmembrane helix</keyword>
<keyword evidence="1" id="KW-0472">Membrane</keyword>
<evidence type="ECO:0000313" key="2">
    <source>
        <dbReference type="EMBL" id="EFC35766.1"/>
    </source>
</evidence>
<name>D2W584_NAEGR</name>
<dbReference type="GeneID" id="8847948"/>